<protein>
    <submittedName>
        <fullName evidence="1">Uncharacterized protein</fullName>
    </submittedName>
</protein>
<dbReference type="EMBL" id="LJIW01000002">
    <property type="protein sequence ID" value="PNG92900.1"/>
    <property type="molecule type" value="Genomic_DNA"/>
</dbReference>
<keyword evidence="2" id="KW-1185">Reference proteome</keyword>
<evidence type="ECO:0000313" key="2">
    <source>
        <dbReference type="Proteomes" id="UP000236520"/>
    </source>
</evidence>
<organism evidence="1 2">
    <name type="scientific">Streptomyces malaysiensis</name>
    <dbReference type="NCBI Taxonomy" id="92644"/>
    <lineage>
        <taxon>Bacteria</taxon>
        <taxon>Bacillati</taxon>
        <taxon>Actinomycetota</taxon>
        <taxon>Actinomycetes</taxon>
        <taxon>Kitasatosporales</taxon>
        <taxon>Streptomycetaceae</taxon>
        <taxon>Streptomyces</taxon>
        <taxon>Streptomyces violaceusniger group</taxon>
    </lineage>
</organism>
<accession>A0A2J7YY00</accession>
<dbReference type="Proteomes" id="UP000236520">
    <property type="component" value="Unassembled WGS sequence"/>
</dbReference>
<evidence type="ECO:0000313" key="1">
    <source>
        <dbReference type="EMBL" id="PNG92900.1"/>
    </source>
</evidence>
<proteinExistence type="predicted"/>
<name>A0A2J7YY00_STRMQ</name>
<sequence length="33" mass="3522">MSVVTGAAGEMCGREVWRLCGVRPVTDVARAML</sequence>
<reference evidence="1 2" key="1">
    <citation type="submission" date="2015-09" db="EMBL/GenBank/DDBJ databases">
        <title>Genome sequence, genome mining and natural product profiling of a biocontrol bacterium Streptomyces malaysiensis F913.</title>
        <authorList>
            <person name="Xu Y."/>
            <person name="Wei J."/>
            <person name="Xie J."/>
            <person name="Li T."/>
            <person name="Zhou Z."/>
        </authorList>
    </citation>
    <scope>NUCLEOTIDE SEQUENCE [LARGE SCALE GENOMIC DNA]</scope>
    <source>
        <strain evidence="1 2">F913</strain>
    </source>
</reference>
<comment type="caution">
    <text evidence="1">The sequence shown here is derived from an EMBL/GenBank/DDBJ whole genome shotgun (WGS) entry which is preliminary data.</text>
</comment>
<dbReference type="AlphaFoldDB" id="A0A2J7YY00"/>
<gene>
    <name evidence="1" type="ORF">SMF913_28365</name>
</gene>